<dbReference type="GO" id="GO:0005737">
    <property type="term" value="C:cytoplasm"/>
    <property type="evidence" value="ECO:0007669"/>
    <property type="project" value="UniProtKB-SubCell"/>
</dbReference>
<keyword evidence="2" id="KW-0131">Cell cycle</keyword>
<comment type="caution">
    <text evidence="4">The sequence shown here is derived from an EMBL/GenBank/DDBJ whole genome shotgun (WGS) entry which is preliminary data.</text>
</comment>
<dbReference type="Pfam" id="PF02616">
    <property type="entry name" value="SMC_ScpA"/>
    <property type="match status" value="1"/>
</dbReference>
<keyword evidence="2" id="KW-0963">Cytoplasm</keyword>
<dbReference type="InterPro" id="IPR003768">
    <property type="entry name" value="ScpA"/>
</dbReference>
<reference evidence="4 5" key="1">
    <citation type="journal article" date="2019" name="Nat. Microbiol.">
        <title>Mediterranean grassland soil C-N compound turnover is dependent on rainfall and depth, and is mediated by genomically divergent microorganisms.</title>
        <authorList>
            <person name="Diamond S."/>
            <person name="Andeer P.F."/>
            <person name="Li Z."/>
            <person name="Crits-Christoph A."/>
            <person name="Burstein D."/>
            <person name="Anantharaman K."/>
            <person name="Lane K.R."/>
            <person name="Thomas B.C."/>
            <person name="Pan C."/>
            <person name="Northen T.R."/>
            <person name="Banfield J.F."/>
        </authorList>
    </citation>
    <scope>NUCLEOTIDE SEQUENCE [LARGE SCALE GENOMIC DNA]</scope>
    <source>
        <strain evidence="4">WS_4</strain>
    </source>
</reference>
<dbReference type="Proteomes" id="UP000319829">
    <property type="component" value="Unassembled WGS sequence"/>
</dbReference>
<protein>
    <recommendedName>
        <fullName evidence="1 2">Segregation and condensation protein A</fullName>
    </recommendedName>
</protein>
<dbReference type="HAMAP" id="MF_01805">
    <property type="entry name" value="ScpA"/>
    <property type="match status" value="1"/>
</dbReference>
<dbReference type="Gene3D" id="1.10.10.580">
    <property type="entry name" value="Structural maintenance of chromosome 1. Chain E"/>
    <property type="match status" value="1"/>
</dbReference>
<dbReference type="PANTHER" id="PTHR33969">
    <property type="entry name" value="SEGREGATION AND CONDENSATION PROTEIN A"/>
    <property type="match status" value="1"/>
</dbReference>
<comment type="subunit">
    <text evidence="2">Component of a cohesin-like complex composed of ScpA, ScpB and the Smc homodimer, in which ScpA and ScpB bind to the head domain of Smc. The presence of the three proteins is required for the association of the complex with DNA.</text>
</comment>
<accession>A0A538SVP5</accession>
<organism evidence="4 5">
    <name type="scientific">Eiseniibacteriota bacterium</name>
    <dbReference type="NCBI Taxonomy" id="2212470"/>
    <lineage>
        <taxon>Bacteria</taxon>
        <taxon>Candidatus Eiseniibacteriota</taxon>
    </lineage>
</organism>
<dbReference type="GO" id="GO:0006260">
    <property type="term" value="P:DNA replication"/>
    <property type="evidence" value="ECO:0007669"/>
    <property type="project" value="UniProtKB-UniRule"/>
</dbReference>
<feature type="compositionally biased region" description="Basic and acidic residues" evidence="3">
    <location>
        <begin position="1"/>
        <end position="10"/>
    </location>
</feature>
<evidence type="ECO:0000256" key="2">
    <source>
        <dbReference type="HAMAP-Rule" id="MF_01805"/>
    </source>
</evidence>
<dbReference type="PANTHER" id="PTHR33969:SF2">
    <property type="entry name" value="SEGREGATION AND CONDENSATION PROTEIN A"/>
    <property type="match status" value="1"/>
</dbReference>
<comment type="function">
    <text evidence="2">Participates in chromosomal partition during cell division. May act via the formation of a condensin-like complex containing Smc and ScpB that pull DNA away from mid-cell into both cell halves.</text>
</comment>
<keyword evidence="2" id="KW-0132">Cell division</keyword>
<dbReference type="AlphaFoldDB" id="A0A538SVP5"/>
<evidence type="ECO:0000313" key="4">
    <source>
        <dbReference type="EMBL" id="TMQ55421.1"/>
    </source>
</evidence>
<dbReference type="GO" id="GO:0007059">
    <property type="term" value="P:chromosome segregation"/>
    <property type="evidence" value="ECO:0007669"/>
    <property type="project" value="UniProtKB-UniRule"/>
</dbReference>
<evidence type="ECO:0000256" key="1">
    <source>
        <dbReference type="ARBA" id="ARBA00044777"/>
    </source>
</evidence>
<evidence type="ECO:0000256" key="3">
    <source>
        <dbReference type="SAM" id="MobiDB-lite"/>
    </source>
</evidence>
<comment type="similarity">
    <text evidence="2">Belongs to the ScpA family.</text>
</comment>
<feature type="region of interest" description="Disordered" evidence="3">
    <location>
        <begin position="1"/>
        <end position="22"/>
    </location>
</feature>
<sequence>MSESREHDPTHISTRTPGAPEEGIAAPASLIRVQLPAFEGPLDLLLHLIQREEIEISDIPIARITREYLETLELMRELDLEVAGEFLVMAATLMRIKARMLLPPAIADEEEEDPRQGLVRQLLEYRRFKAAARGLEELESERRLLFDRGAPAQLEDPQDGELQPVSLFRLLDALKNILQRQAPPVVHTITAEPISLEEAIAVIRDSMGRGKRALFEEVLSRFVTRLEKITAFLGLLELLKQERVTVVQEELFGPIWIAWLEESPGRRIDVEEE</sequence>
<dbReference type="GO" id="GO:0051301">
    <property type="term" value="P:cell division"/>
    <property type="evidence" value="ECO:0007669"/>
    <property type="project" value="UniProtKB-KW"/>
</dbReference>
<dbReference type="EMBL" id="VBOU01000027">
    <property type="protein sequence ID" value="TMQ55421.1"/>
    <property type="molecule type" value="Genomic_DNA"/>
</dbReference>
<gene>
    <name evidence="2" type="primary">scpA</name>
    <name evidence="4" type="ORF">E6K74_03320</name>
</gene>
<proteinExistence type="inferred from homology"/>
<comment type="subcellular location">
    <subcellularLocation>
        <location evidence="2">Cytoplasm</location>
    </subcellularLocation>
    <text evidence="2">Associated with two foci at the outer edges of the nucleoid region in young cells, and at four foci within both cell halves in older cells.</text>
</comment>
<evidence type="ECO:0000313" key="5">
    <source>
        <dbReference type="Proteomes" id="UP000319829"/>
    </source>
</evidence>
<dbReference type="Gene3D" id="6.10.250.2410">
    <property type="match status" value="1"/>
</dbReference>
<dbReference type="InterPro" id="IPR023093">
    <property type="entry name" value="ScpA-like_C"/>
</dbReference>
<name>A0A538SVP5_UNCEI</name>
<keyword evidence="2" id="KW-0159">Chromosome partition</keyword>